<dbReference type="AlphaFoldDB" id="A0A059XUG9"/>
<evidence type="ECO:0000256" key="1">
    <source>
        <dbReference type="SAM" id="MobiDB-lite"/>
    </source>
</evidence>
<sequence>MFLTGVFRGTSGKGAKNGLPESGRRHLHCAPSPIEQPGGGPGAPESGSSAIGKHGGGSDSCPATGQIGPRPKGSRQGRGSVFRETGP</sequence>
<evidence type="ECO:0000313" key="3">
    <source>
        <dbReference type="Proteomes" id="UP000027059"/>
    </source>
</evidence>
<gene>
    <name evidence="2" type="ORF">Y981_06120</name>
</gene>
<proteinExistence type="predicted"/>
<evidence type="ECO:0000313" key="2">
    <source>
        <dbReference type="EMBL" id="AIA30493.1"/>
    </source>
</evidence>
<name>A0A059XUG9_9BACT</name>
<protein>
    <submittedName>
        <fullName evidence="2">Uncharacterized protein</fullName>
    </submittedName>
</protein>
<reference evidence="2 3" key="2">
    <citation type="journal article" date="2015" name="Biomed. Res. Int.">
        <title>Effects of Arsenite Resistance on the Growth and Functional Gene Expression of Leptospirillum ferriphilum and Acidithiobacillus thiooxidans in Pure Culture and Coculture.</title>
        <authorList>
            <person name="Jiang H."/>
            <person name="Liang Y."/>
            <person name="Yin H."/>
            <person name="Xiao Y."/>
            <person name="Guo X."/>
            <person name="Xu Y."/>
            <person name="Hu Q."/>
            <person name="Liu H."/>
            <person name="Liu X."/>
        </authorList>
    </citation>
    <scope>NUCLEOTIDE SEQUENCE [LARGE SCALE GENOMIC DNA]</scope>
    <source>
        <strain evidence="2 3">YSK</strain>
    </source>
</reference>
<feature type="compositionally biased region" description="Low complexity" evidence="1">
    <location>
        <begin position="43"/>
        <end position="52"/>
    </location>
</feature>
<dbReference type="HOGENOM" id="CLU_2479558_0_0_0"/>
<keyword evidence="3" id="KW-1185">Reference proteome</keyword>
<feature type="region of interest" description="Disordered" evidence="1">
    <location>
        <begin position="1"/>
        <end position="87"/>
    </location>
</feature>
<dbReference type="Proteomes" id="UP000027059">
    <property type="component" value="Chromosome"/>
</dbReference>
<organism evidence="2 3">
    <name type="scientific">Leptospirillum ferriphilum YSK</name>
    <dbReference type="NCBI Taxonomy" id="1441628"/>
    <lineage>
        <taxon>Bacteria</taxon>
        <taxon>Pseudomonadati</taxon>
        <taxon>Nitrospirota</taxon>
        <taxon>Nitrospiria</taxon>
        <taxon>Nitrospirales</taxon>
        <taxon>Nitrospiraceae</taxon>
        <taxon>Leptospirillum</taxon>
    </lineage>
</organism>
<dbReference type="EMBL" id="CP007243">
    <property type="protein sequence ID" value="AIA30493.1"/>
    <property type="molecule type" value="Genomic_DNA"/>
</dbReference>
<accession>A0A059XUG9</accession>
<reference evidence="3" key="1">
    <citation type="submission" date="2014-02" db="EMBL/GenBank/DDBJ databases">
        <title>Complete genome sequence and comparative genomic analysis of the nitrogen-fixing bacterium Leptospirillum ferriphilum YSK.</title>
        <authorList>
            <person name="Guo X."/>
            <person name="Yin H."/>
            <person name="Liang Y."/>
            <person name="Hu Q."/>
            <person name="Ma L."/>
            <person name="Xiao Y."/>
            <person name="Zhang X."/>
            <person name="Qiu G."/>
            <person name="Liu X."/>
        </authorList>
    </citation>
    <scope>NUCLEOTIDE SEQUENCE [LARGE SCALE GENOMIC DNA]</scope>
    <source>
        <strain evidence="3">YSK</strain>
    </source>
</reference>
<dbReference type="KEGG" id="lfp:Y981_06120"/>